<protein>
    <submittedName>
        <fullName evidence="1">Uncharacterized protein</fullName>
    </submittedName>
</protein>
<organism evidence="1">
    <name type="scientific">bioreactor metagenome</name>
    <dbReference type="NCBI Taxonomy" id="1076179"/>
    <lineage>
        <taxon>unclassified sequences</taxon>
        <taxon>metagenomes</taxon>
        <taxon>ecological metagenomes</taxon>
    </lineage>
</organism>
<gene>
    <name evidence="1" type="ORF">SDC9_104536</name>
</gene>
<accession>A0A645B3I3</accession>
<dbReference type="AlphaFoldDB" id="A0A645B3I3"/>
<sequence length="62" mass="6830">MTMVRMMITVTGFLLPGSARSTSVTKETTARINRIAVNGFTKDSKSLFARGFFLPCEILFAP</sequence>
<evidence type="ECO:0000313" key="1">
    <source>
        <dbReference type="EMBL" id="MPM57713.1"/>
    </source>
</evidence>
<dbReference type="EMBL" id="VSSQ01016407">
    <property type="protein sequence ID" value="MPM57713.1"/>
    <property type="molecule type" value="Genomic_DNA"/>
</dbReference>
<reference evidence="1" key="1">
    <citation type="submission" date="2019-08" db="EMBL/GenBank/DDBJ databases">
        <authorList>
            <person name="Kucharzyk K."/>
            <person name="Murdoch R.W."/>
            <person name="Higgins S."/>
            <person name="Loffler F."/>
        </authorList>
    </citation>
    <scope>NUCLEOTIDE SEQUENCE</scope>
</reference>
<proteinExistence type="predicted"/>
<comment type="caution">
    <text evidence="1">The sequence shown here is derived from an EMBL/GenBank/DDBJ whole genome shotgun (WGS) entry which is preliminary data.</text>
</comment>
<name>A0A645B3I3_9ZZZZ</name>